<reference evidence="1" key="1">
    <citation type="submission" date="2018-05" db="EMBL/GenBank/DDBJ databases">
        <authorList>
            <person name="Lanie J.A."/>
            <person name="Ng W.-L."/>
            <person name="Kazmierczak K.M."/>
            <person name="Andrzejewski T.M."/>
            <person name="Davidsen T.M."/>
            <person name="Wayne K.J."/>
            <person name="Tettelin H."/>
            <person name="Glass J.I."/>
            <person name="Rusch D."/>
            <person name="Podicherti R."/>
            <person name="Tsui H.-C.T."/>
            <person name="Winkler M.E."/>
        </authorList>
    </citation>
    <scope>NUCLEOTIDE SEQUENCE</scope>
</reference>
<evidence type="ECO:0000313" key="1">
    <source>
        <dbReference type="EMBL" id="SVB16974.1"/>
    </source>
</evidence>
<dbReference type="SUPFAM" id="SSF100950">
    <property type="entry name" value="NagB/RpiA/CoA transferase-like"/>
    <property type="match status" value="1"/>
</dbReference>
<dbReference type="InterPro" id="IPR037171">
    <property type="entry name" value="NagB/RpiA_transferase-like"/>
</dbReference>
<dbReference type="Gene3D" id="3.40.50.1360">
    <property type="match status" value="1"/>
</dbReference>
<proteinExistence type="predicted"/>
<dbReference type="EMBL" id="UINC01031241">
    <property type="protein sequence ID" value="SVB16974.1"/>
    <property type="molecule type" value="Genomic_DNA"/>
</dbReference>
<accession>A0A382BTK1</accession>
<feature type="non-terminal residue" evidence="1">
    <location>
        <position position="114"/>
    </location>
</feature>
<sequence>MVLGCPGGRSLKKTYFYIGRLSTKLNISLNNLTIVMMDEYVDKKKGKYSLVNPKSHYSCVRFSKQVIKRLLNYKKNKKNELKKENILFPPIDFPNTYDKKINKIGGIDVFLLAS</sequence>
<name>A0A382BTK1_9ZZZZ</name>
<dbReference type="AlphaFoldDB" id="A0A382BTK1"/>
<gene>
    <name evidence="1" type="ORF">METZ01_LOCUS169828</name>
</gene>
<organism evidence="1">
    <name type="scientific">marine metagenome</name>
    <dbReference type="NCBI Taxonomy" id="408172"/>
    <lineage>
        <taxon>unclassified sequences</taxon>
        <taxon>metagenomes</taxon>
        <taxon>ecological metagenomes</taxon>
    </lineage>
</organism>
<protein>
    <submittedName>
        <fullName evidence="1">Uncharacterized protein</fullName>
    </submittedName>
</protein>